<dbReference type="InterPro" id="IPR027417">
    <property type="entry name" value="P-loop_NTPase"/>
</dbReference>
<dbReference type="GO" id="GO:0005524">
    <property type="term" value="F:ATP binding"/>
    <property type="evidence" value="ECO:0007669"/>
    <property type="project" value="UniProtKB-KW"/>
</dbReference>
<dbReference type="Pfam" id="PF13191">
    <property type="entry name" value="AAA_16"/>
    <property type="match status" value="1"/>
</dbReference>
<evidence type="ECO:0000313" key="2">
    <source>
        <dbReference type="EMBL" id="TYC10014.1"/>
    </source>
</evidence>
<dbReference type="Proteomes" id="UP000322634">
    <property type="component" value="Unassembled WGS sequence"/>
</dbReference>
<accession>A0A5D0TW95</accession>
<dbReference type="EMBL" id="VSFF01000013">
    <property type="protein sequence ID" value="TYC10014.1"/>
    <property type="molecule type" value="Genomic_DNA"/>
</dbReference>
<dbReference type="OrthoDB" id="5167319at2"/>
<dbReference type="Gene3D" id="3.40.50.300">
    <property type="entry name" value="P-loop containing nucleotide triphosphate hydrolases"/>
    <property type="match status" value="1"/>
</dbReference>
<reference evidence="2 3" key="1">
    <citation type="submission" date="2019-08" db="EMBL/GenBank/DDBJ databases">
        <title>Actinomadura sp. nov. CYP1-5 isolated from mountain soil.</title>
        <authorList>
            <person name="Songsumanus A."/>
            <person name="Kuncharoen N."/>
            <person name="Kudo T."/>
            <person name="Yuki M."/>
            <person name="Igarashi Y."/>
            <person name="Tanasupawat S."/>
        </authorList>
    </citation>
    <scope>NUCLEOTIDE SEQUENCE [LARGE SCALE GENOMIC DNA]</scope>
    <source>
        <strain evidence="2 3">GKU157</strain>
    </source>
</reference>
<evidence type="ECO:0000313" key="3">
    <source>
        <dbReference type="Proteomes" id="UP000322634"/>
    </source>
</evidence>
<name>A0A5D0TW95_9ACTN</name>
<comment type="caution">
    <text evidence="2">The sequence shown here is derived from an EMBL/GenBank/DDBJ whole genome shotgun (WGS) entry which is preliminary data.</text>
</comment>
<keyword evidence="2" id="KW-0067">ATP-binding</keyword>
<gene>
    <name evidence="2" type="ORF">FXF65_33495</name>
</gene>
<keyword evidence="3" id="KW-1185">Reference proteome</keyword>
<organism evidence="2 3">
    <name type="scientific">Actinomadura syzygii</name>
    <dbReference type="NCBI Taxonomy" id="1427538"/>
    <lineage>
        <taxon>Bacteria</taxon>
        <taxon>Bacillati</taxon>
        <taxon>Actinomycetota</taxon>
        <taxon>Actinomycetes</taxon>
        <taxon>Streptosporangiales</taxon>
        <taxon>Thermomonosporaceae</taxon>
        <taxon>Actinomadura</taxon>
    </lineage>
</organism>
<sequence length="701" mass="77202">MGDVPGVVVKGAPRMAQRLADRLATARRRGFVGRQDELARFRSSLENEDAPRVVFVHGPGGVGKTALLHQFGWLGERQGRRCVWLDGRELAPVASAVVAALGAQIRGGPDEDEDPLTAIGEVPDLLLLIDTLEALAPLDRWLREELIPRLPDDALAVLSGRERPSLGWRADPGWRELLETMPLDNLGPADGRRMLAARGFPDADSDTALAFTRGHPLALALVADARVQRRSTVAPTTPDVIAALLRSFVDTVPSPDHRAALEACAQVFGLTEPLLAAMLDRSSAAPLFEWLRGLSIIEYGPRGLYPHDLVREVLAAEARWRNPDGHAAVQRRAAAYYRAQFQRAGGAAQQDLLLDFAYLHRDSSVLKPFLGKMGPGGTDADTLQATTATEKDRPILRSWVLAHEGPASADLFDHWTARQPQGFLVVRDEEGAPVGFSLQLAIEEMDDGDRRADPLAAEATAHLNRSGGLSGPETARLVRFWMDRDAYQDISRVQTFITLQFSRAYLSIPFLAWTFLTFRDPDFWADGCGHLDYHRIPSADVEVGGHRYGVYGHDWRSVPPLAWLSRMADREARPPSPPGQPPLERPEFAEAVRTALRDLGRADGLRDSALLRTGLANPANGTDRPAALRDAIHEGAALLETSPRDRRAFRALHHTYLRPAGTQQLAAELLGLPMTTYRRHLAAGIERLTDILWQKELDTRH</sequence>
<proteinExistence type="predicted"/>
<dbReference type="SUPFAM" id="SSF52540">
    <property type="entry name" value="P-loop containing nucleoside triphosphate hydrolases"/>
    <property type="match status" value="1"/>
</dbReference>
<feature type="domain" description="Orc1-like AAA ATPase" evidence="1">
    <location>
        <begin position="31"/>
        <end position="104"/>
    </location>
</feature>
<dbReference type="InterPro" id="IPR041664">
    <property type="entry name" value="AAA_16"/>
</dbReference>
<keyword evidence="2" id="KW-0547">Nucleotide-binding</keyword>
<evidence type="ECO:0000259" key="1">
    <source>
        <dbReference type="Pfam" id="PF13191"/>
    </source>
</evidence>
<dbReference type="AlphaFoldDB" id="A0A5D0TW95"/>
<protein>
    <submittedName>
        <fullName evidence="2">ATP-binding protein</fullName>
    </submittedName>
</protein>